<proteinExistence type="predicted"/>
<feature type="domain" description="C2CD3 N-terminal C2" evidence="2">
    <location>
        <begin position="62"/>
        <end position="122"/>
    </location>
</feature>
<dbReference type="Proteomes" id="UP000274429">
    <property type="component" value="Unassembled WGS sequence"/>
</dbReference>
<gene>
    <name evidence="3" type="ORF">TTAC_LOCUS1906</name>
</gene>
<dbReference type="EMBL" id="UYWX01000596">
    <property type="protein sequence ID" value="VDM18646.1"/>
    <property type="molecule type" value="Genomic_DNA"/>
</dbReference>
<dbReference type="WBParaSite" id="TTAC_0000191901-mRNA-1">
    <property type="protein sequence ID" value="TTAC_0000191901-mRNA-1"/>
    <property type="gene ID" value="TTAC_0000191901"/>
</dbReference>
<sequence>MQQPMGRPVTAKTSLPPGIPGPPLAYLLLQVTLFRSTTRRALPLKHPAVRVVWWGEDSCDGDMGCLYLDVIDESKGTIIGRGKVENLGRLTPRNPIKSVVAVANARASKIGELTVSLSYELLQGAQSHGLLKKHQSLPRVTSLPLKCHHSLASQTSISNPTINVFDTDDYNHEGPTLKSNGEITVQDNNLNKDKDMKVISLVDANNESTLSMEVVARIQSALEESRRVRQQVLAEINTDAGRVERTPAIEPNPTAINQSDDDDDDDDEYLGVEKGDFILNQPELHPSPRVTTSQPEMPFGLPDSVNSLFDDDCWDVCTDTDLERDIVIDNALLPRHDVTPQSDVNVSNRVEDLANVDRSGREVAKATKKATSANSPTPLSKKTSPDPPYERRAPPRRNMVAHQLQKTRLSNAGGGMRAKSGLQRPKTGRILQKRSSDKSPIKGMSVQGTTVPSNNSWELYMEILVPADLVEEESNTGLSFQPLIENLTLWCQRIHLCRGISKHSAPSLPTSPPSGDSMVIIVPQRGLNGDNSPMEPLVLCSNKNADLEILPIRLQILCKPPDVIPNDPVVVVGKSYLIMS</sequence>
<evidence type="ECO:0000313" key="3">
    <source>
        <dbReference type="EMBL" id="VDM18646.1"/>
    </source>
</evidence>
<evidence type="ECO:0000256" key="1">
    <source>
        <dbReference type="SAM" id="MobiDB-lite"/>
    </source>
</evidence>
<feature type="compositionally biased region" description="Polar residues" evidence="1">
    <location>
        <begin position="372"/>
        <end position="382"/>
    </location>
</feature>
<evidence type="ECO:0000313" key="4">
    <source>
        <dbReference type="Proteomes" id="UP000274429"/>
    </source>
</evidence>
<organism evidence="5">
    <name type="scientific">Hydatigena taeniaeformis</name>
    <name type="common">Feline tapeworm</name>
    <name type="synonym">Taenia taeniaeformis</name>
    <dbReference type="NCBI Taxonomy" id="6205"/>
    <lineage>
        <taxon>Eukaryota</taxon>
        <taxon>Metazoa</taxon>
        <taxon>Spiralia</taxon>
        <taxon>Lophotrochozoa</taxon>
        <taxon>Platyhelminthes</taxon>
        <taxon>Cestoda</taxon>
        <taxon>Eucestoda</taxon>
        <taxon>Cyclophyllidea</taxon>
        <taxon>Taeniidae</taxon>
        <taxon>Hydatigera</taxon>
    </lineage>
</organism>
<dbReference type="InterPro" id="IPR057537">
    <property type="entry name" value="C2_C2CD3_N"/>
</dbReference>
<feature type="region of interest" description="Disordered" evidence="1">
    <location>
        <begin position="245"/>
        <end position="268"/>
    </location>
</feature>
<reference evidence="3 4" key="2">
    <citation type="submission" date="2018-11" db="EMBL/GenBank/DDBJ databases">
        <authorList>
            <consortium name="Pathogen Informatics"/>
        </authorList>
    </citation>
    <scope>NUCLEOTIDE SEQUENCE [LARGE SCALE GENOMIC DNA]</scope>
</reference>
<feature type="compositionally biased region" description="Polar residues" evidence="1">
    <location>
        <begin position="339"/>
        <end position="348"/>
    </location>
</feature>
<accession>A0A0R3WMD1</accession>
<dbReference type="OrthoDB" id="79771at2759"/>
<evidence type="ECO:0000259" key="2">
    <source>
        <dbReference type="Pfam" id="PF25339"/>
    </source>
</evidence>
<name>A0A0R3WMD1_HYDTA</name>
<dbReference type="Pfam" id="PF25339">
    <property type="entry name" value="C2_C2CD3_N"/>
    <property type="match status" value="1"/>
</dbReference>
<evidence type="ECO:0000313" key="5">
    <source>
        <dbReference type="WBParaSite" id="TTAC_0000191901-mRNA-1"/>
    </source>
</evidence>
<keyword evidence="4" id="KW-1185">Reference proteome</keyword>
<protein>
    <submittedName>
        <fullName evidence="5">C2 NT-type domain-containing protein</fullName>
    </submittedName>
</protein>
<feature type="compositionally biased region" description="Acidic residues" evidence="1">
    <location>
        <begin position="259"/>
        <end position="268"/>
    </location>
</feature>
<reference evidence="5" key="1">
    <citation type="submission" date="2017-02" db="UniProtKB">
        <authorList>
            <consortium name="WormBaseParasite"/>
        </authorList>
    </citation>
    <scope>IDENTIFICATION</scope>
</reference>
<dbReference type="STRING" id="6205.A0A0R3WMD1"/>
<dbReference type="AlphaFoldDB" id="A0A0R3WMD1"/>
<feature type="region of interest" description="Disordered" evidence="1">
    <location>
        <begin position="337"/>
        <end position="449"/>
    </location>
</feature>